<dbReference type="EMBL" id="CAJOBD010002598">
    <property type="protein sequence ID" value="CAF3894305.1"/>
    <property type="molecule type" value="Genomic_DNA"/>
</dbReference>
<dbReference type="EMBL" id="CAJNOT010000322">
    <property type="protein sequence ID" value="CAF0940553.1"/>
    <property type="molecule type" value="Genomic_DNA"/>
</dbReference>
<evidence type="ECO:0000313" key="2">
    <source>
        <dbReference type="EMBL" id="CAF3894305.1"/>
    </source>
</evidence>
<reference evidence="2" key="1">
    <citation type="submission" date="2021-02" db="EMBL/GenBank/DDBJ databases">
        <authorList>
            <person name="Nowell W R."/>
        </authorList>
    </citation>
    <scope>NUCLEOTIDE SEQUENCE</scope>
</reference>
<organism evidence="2 3">
    <name type="scientific">Rotaria sordida</name>
    <dbReference type="NCBI Taxonomy" id="392033"/>
    <lineage>
        <taxon>Eukaryota</taxon>
        <taxon>Metazoa</taxon>
        <taxon>Spiralia</taxon>
        <taxon>Gnathifera</taxon>
        <taxon>Rotifera</taxon>
        <taxon>Eurotatoria</taxon>
        <taxon>Bdelloidea</taxon>
        <taxon>Philodinida</taxon>
        <taxon>Philodinidae</taxon>
        <taxon>Rotaria</taxon>
    </lineage>
</organism>
<proteinExistence type="predicted"/>
<name>A0A819GYD5_9BILA</name>
<evidence type="ECO:0000313" key="3">
    <source>
        <dbReference type="Proteomes" id="UP000663836"/>
    </source>
</evidence>
<dbReference type="Proteomes" id="UP000663836">
    <property type="component" value="Unassembled WGS sequence"/>
</dbReference>
<dbReference type="AlphaFoldDB" id="A0A819GYD5"/>
<dbReference type="Proteomes" id="UP000663864">
    <property type="component" value="Unassembled WGS sequence"/>
</dbReference>
<gene>
    <name evidence="2" type="ORF">JBS370_LOCUS20531</name>
    <name evidence="1" type="ORF">ZHD862_LOCUS9442</name>
</gene>
<protein>
    <submittedName>
        <fullName evidence="2">Uncharacterized protein</fullName>
    </submittedName>
</protein>
<sequence>MDNWFYMDRMAFQNILMNELGVNLTEKLLLIHFDLPVSFLIGETSDEILLKIQQAYSRKVCGKIICNENCLSCSFNPLTYAKLAWFVRRLLIMNPIGKAFIKQKACPTLLQEDFSYMKDTNATNHIIISFDSTEEISLDGTEDESDKNIEPRFK</sequence>
<accession>A0A819GYD5</accession>
<evidence type="ECO:0000313" key="1">
    <source>
        <dbReference type="EMBL" id="CAF0940553.1"/>
    </source>
</evidence>
<comment type="caution">
    <text evidence="2">The sequence shown here is derived from an EMBL/GenBank/DDBJ whole genome shotgun (WGS) entry which is preliminary data.</text>
</comment>